<dbReference type="Proteomes" id="UP001408356">
    <property type="component" value="Unassembled WGS sequence"/>
</dbReference>
<dbReference type="InterPro" id="IPR050272">
    <property type="entry name" value="Isochorismatase-like_hydrls"/>
</dbReference>
<feature type="domain" description="Isochorismatase-like" evidence="3">
    <location>
        <begin position="29"/>
        <end position="226"/>
    </location>
</feature>
<dbReference type="Pfam" id="PF00857">
    <property type="entry name" value="Isochorismatase"/>
    <property type="match status" value="1"/>
</dbReference>
<protein>
    <submittedName>
        <fullName evidence="4">Isochorismatase-like domain-containing protein</fullName>
    </submittedName>
</protein>
<dbReference type="PANTHER" id="PTHR43540:SF9">
    <property type="entry name" value="FAMILY HYDROLASE, PUTATIVE (AFU_ORTHOLOGUE AFUA_2G08700)-RELATED"/>
    <property type="match status" value="1"/>
</dbReference>
<dbReference type="EMBL" id="JARVKF010000031">
    <property type="protein sequence ID" value="KAK9424814.1"/>
    <property type="molecule type" value="Genomic_DNA"/>
</dbReference>
<evidence type="ECO:0000313" key="4">
    <source>
        <dbReference type="EMBL" id="KAK9424814.1"/>
    </source>
</evidence>
<dbReference type="InterPro" id="IPR036380">
    <property type="entry name" value="Isochorismatase-like_sf"/>
</dbReference>
<gene>
    <name evidence="4" type="ORF">SUNI508_13467</name>
</gene>
<dbReference type="Gene3D" id="3.40.50.850">
    <property type="entry name" value="Isochorismatase-like"/>
    <property type="match status" value="1"/>
</dbReference>
<dbReference type="CDD" id="cd00431">
    <property type="entry name" value="cysteine_hydrolases"/>
    <property type="match status" value="1"/>
</dbReference>
<evidence type="ECO:0000256" key="2">
    <source>
        <dbReference type="ARBA" id="ARBA00022801"/>
    </source>
</evidence>
<name>A0ABR2VE98_9PEZI</name>
<reference evidence="4 5" key="1">
    <citation type="journal article" date="2024" name="J. Plant Pathol.">
        <title>Sequence and assembly of the genome of Seiridium unicorne, isolate CBS 538.82, causal agent of cypress canker disease.</title>
        <authorList>
            <person name="Scali E."/>
            <person name="Rocca G.D."/>
            <person name="Danti R."/>
            <person name="Garbelotto M."/>
            <person name="Barberini S."/>
            <person name="Baroncelli R."/>
            <person name="Emiliani G."/>
        </authorList>
    </citation>
    <scope>NUCLEOTIDE SEQUENCE [LARGE SCALE GENOMIC DNA]</scope>
    <source>
        <strain evidence="4 5">BM-138-508</strain>
    </source>
</reference>
<evidence type="ECO:0000259" key="3">
    <source>
        <dbReference type="Pfam" id="PF00857"/>
    </source>
</evidence>
<dbReference type="SUPFAM" id="SSF52499">
    <property type="entry name" value="Isochorismatase-like hydrolases"/>
    <property type="match status" value="1"/>
</dbReference>
<keyword evidence="5" id="KW-1185">Reference proteome</keyword>
<dbReference type="InterPro" id="IPR000868">
    <property type="entry name" value="Isochorismatase-like_dom"/>
</dbReference>
<keyword evidence="2" id="KW-0378">Hydrolase</keyword>
<evidence type="ECO:0000256" key="1">
    <source>
        <dbReference type="ARBA" id="ARBA00006336"/>
    </source>
</evidence>
<proteinExistence type="inferred from homology"/>
<sequence>MVRNGTPATSIEASPYRWPHNSSLHKNNTALVIIDMQVDFCAPGGYLDHQGIPIDQSRAIIPAIRSLLDAFRDARFPVYHTREGHRPDLSTLSSRELLRSRNNPSGKGIGDEGPLGRLLVRGEKGHAIIPELTPRPTEPVIDKPGRSAFQYTDFKLLLDNRGIKNLVICGVTTDVCVSSTMRDANDMGFDCVLVSDAAAAAEQSLHNSTIDSIQSEGGIFGAVTTTKGVLSALQIDT</sequence>
<dbReference type="PANTHER" id="PTHR43540">
    <property type="entry name" value="PEROXYUREIDOACRYLATE/UREIDOACRYLATE AMIDOHYDROLASE-RELATED"/>
    <property type="match status" value="1"/>
</dbReference>
<accession>A0ABR2VE98</accession>
<comment type="caution">
    <text evidence="4">The sequence shown here is derived from an EMBL/GenBank/DDBJ whole genome shotgun (WGS) entry which is preliminary data.</text>
</comment>
<comment type="similarity">
    <text evidence="1">Belongs to the isochorismatase family.</text>
</comment>
<organism evidence="4 5">
    <name type="scientific">Seiridium unicorne</name>
    <dbReference type="NCBI Taxonomy" id="138068"/>
    <lineage>
        <taxon>Eukaryota</taxon>
        <taxon>Fungi</taxon>
        <taxon>Dikarya</taxon>
        <taxon>Ascomycota</taxon>
        <taxon>Pezizomycotina</taxon>
        <taxon>Sordariomycetes</taxon>
        <taxon>Xylariomycetidae</taxon>
        <taxon>Amphisphaeriales</taxon>
        <taxon>Sporocadaceae</taxon>
        <taxon>Seiridium</taxon>
    </lineage>
</organism>
<evidence type="ECO:0000313" key="5">
    <source>
        <dbReference type="Proteomes" id="UP001408356"/>
    </source>
</evidence>